<dbReference type="SMART" id="SM00822">
    <property type="entry name" value="PKS_KR"/>
    <property type="match status" value="1"/>
</dbReference>
<evidence type="ECO:0000256" key="2">
    <source>
        <dbReference type="ARBA" id="ARBA00023002"/>
    </source>
</evidence>
<dbReference type="PANTHER" id="PTHR43639">
    <property type="entry name" value="OXIDOREDUCTASE, SHORT-CHAIN DEHYDROGENASE/REDUCTASE FAMILY (AFU_ORTHOLOGUE AFUA_5G02870)"/>
    <property type="match status" value="1"/>
</dbReference>
<comment type="caution">
    <text evidence="4">The sequence shown here is derived from an EMBL/GenBank/DDBJ whole genome shotgun (WGS) entry which is preliminary data.</text>
</comment>
<dbReference type="InterPro" id="IPR002347">
    <property type="entry name" value="SDR_fam"/>
</dbReference>
<organism evidence="4 5">
    <name type="scientific">Chelativorans intermedius</name>
    <dbReference type="NCBI Taxonomy" id="515947"/>
    <lineage>
        <taxon>Bacteria</taxon>
        <taxon>Pseudomonadati</taxon>
        <taxon>Pseudomonadota</taxon>
        <taxon>Alphaproteobacteria</taxon>
        <taxon>Hyphomicrobiales</taxon>
        <taxon>Phyllobacteriaceae</taxon>
        <taxon>Chelativorans</taxon>
    </lineage>
</organism>
<evidence type="ECO:0000259" key="3">
    <source>
        <dbReference type="SMART" id="SM00822"/>
    </source>
</evidence>
<feature type="domain" description="Ketoreductase" evidence="3">
    <location>
        <begin position="17"/>
        <end position="198"/>
    </location>
</feature>
<dbReference type="InterPro" id="IPR057326">
    <property type="entry name" value="KR_dom"/>
</dbReference>
<dbReference type="SUPFAM" id="SSF51735">
    <property type="entry name" value="NAD(P)-binding Rossmann-fold domains"/>
    <property type="match status" value="1"/>
</dbReference>
<keyword evidence="2 4" id="KW-0560">Oxidoreductase</keyword>
<dbReference type="EC" id="1.1.1.-" evidence="4"/>
<dbReference type="Pfam" id="PF13561">
    <property type="entry name" value="adh_short_C2"/>
    <property type="match status" value="1"/>
</dbReference>
<dbReference type="PRINTS" id="PR00081">
    <property type="entry name" value="GDHRDH"/>
</dbReference>
<keyword evidence="5" id="KW-1185">Reference proteome</keyword>
<dbReference type="PROSITE" id="PS00061">
    <property type="entry name" value="ADH_SHORT"/>
    <property type="match status" value="1"/>
</dbReference>
<evidence type="ECO:0000313" key="5">
    <source>
        <dbReference type="Proteomes" id="UP001589755"/>
    </source>
</evidence>
<evidence type="ECO:0000256" key="1">
    <source>
        <dbReference type="ARBA" id="ARBA00006484"/>
    </source>
</evidence>
<dbReference type="Proteomes" id="UP001589755">
    <property type="component" value="Unassembled WGS sequence"/>
</dbReference>
<dbReference type="RefSeq" id="WP_261519435.1">
    <property type="nucleotide sequence ID" value="NZ_JAODNW010000003.1"/>
</dbReference>
<evidence type="ECO:0000313" key="4">
    <source>
        <dbReference type="EMBL" id="MFC0209013.1"/>
    </source>
</evidence>
<protein>
    <submittedName>
        <fullName evidence="4">SDR family NAD(P)-dependent oxidoreductase</fullName>
        <ecNumber evidence="4">1.1.1.-</ecNumber>
    </submittedName>
</protein>
<dbReference type="InterPro" id="IPR036291">
    <property type="entry name" value="NAD(P)-bd_dom_sf"/>
</dbReference>
<dbReference type="NCBIfam" id="NF005559">
    <property type="entry name" value="PRK07231.1"/>
    <property type="match status" value="1"/>
</dbReference>
<gene>
    <name evidence="4" type="ORF">ACFFJ2_11460</name>
</gene>
<dbReference type="GO" id="GO:0016491">
    <property type="term" value="F:oxidoreductase activity"/>
    <property type="evidence" value="ECO:0007669"/>
    <property type="project" value="UniProtKB-KW"/>
</dbReference>
<accession>A0ABV6D8Q0</accession>
<reference evidence="4 5" key="1">
    <citation type="submission" date="2024-09" db="EMBL/GenBank/DDBJ databases">
        <authorList>
            <person name="Sun Q."/>
            <person name="Mori K."/>
        </authorList>
    </citation>
    <scope>NUCLEOTIDE SEQUENCE [LARGE SCALE GENOMIC DNA]</scope>
    <source>
        <strain evidence="4 5">CCM 8543</strain>
    </source>
</reference>
<dbReference type="PRINTS" id="PR00080">
    <property type="entry name" value="SDRFAMILY"/>
</dbReference>
<dbReference type="InterPro" id="IPR020904">
    <property type="entry name" value="Sc_DH/Rdtase_CS"/>
</dbReference>
<proteinExistence type="inferred from homology"/>
<name>A0ABV6D8Q0_9HYPH</name>
<dbReference type="PANTHER" id="PTHR43639:SF1">
    <property type="entry name" value="SHORT-CHAIN DEHYDROGENASE_REDUCTASE FAMILY PROTEIN"/>
    <property type="match status" value="1"/>
</dbReference>
<comment type="similarity">
    <text evidence="1">Belongs to the short-chain dehydrogenases/reductases (SDR) family.</text>
</comment>
<dbReference type="Gene3D" id="3.40.50.720">
    <property type="entry name" value="NAD(P)-binding Rossmann-like Domain"/>
    <property type="match status" value="1"/>
</dbReference>
<dbReference type="EMBL" id="JBHLXD010000017">
    <property type="protein sequence ID" value="MFC0209013.1"/>
    <property type="molecule type" value="Genomic_DNA"/>
</dbReference>
<sequence length="263" mass="26891">MAANAPPVDRLLDLSGRVVIVTGASGGIGAGIARRLAEAGAGVLCHYHGNQAAAEELAAQIVQAGGRAAAHRADLAEEAEAEALVRGAVARFGRLDAVVNNAGWQPVAPLGEISQASWERMMAVNAGGPFLLTRIFARHARAAGTGGAVVNIASIENGRPISGHAHYAASKAALVTFTKAAALELGPLGVRVNAISPGLVHRKGIEEDWPQGVAGWKKAAPLGRLGQPEDVADAVLFLLSDAARWITGIELVVDGGVSAQPGW</sequence>